<sequence length="561" mass="61019">MSSSRPGSPLEQQLKRLSSVESLGDLSERQWKVLKFILVLVAIILVYAVIYQIGMARFEGEERSFLRSLQTVINTLTTTGYGGDAPWQSDIMNALLAWYQISGVIMGFVTLRILIIPLFERAPVILDERLTAKDGHVVVCEYGRGKDVLLDELQESDVEYVLVDSDKEEALDLSNRDYQVIDGDPTKTETLQRASVGDAGLVVVDARNRNASIVLTARQLNENARIVCLTETPQRREALERVGADCVVCLPALIGQRLAEKASVTFNAETAPDVIGDGPVVRELLVRRSGPLHGESVGKTAIASNPELRVVAAWIDGELRLPPREEDVLTSNATLVVVGPEEAFDAIRTQVTGIRSPRTHSSVVVAGLGEAGQSVVDSLPDGVDVTTLDVDETTDADVVGDASERTVLSEAGVEDATALVVAVDDDDTALLTAAVGRAMTDDIEILARMTEDENVSKAFDAGADYALSEQRTTARMIASEIYRDRIFHPIGQVRFVEFDGEPFVDHTLSEEEERLDSGVVLVGVRRDGAFYTADDTDISAGDSVVVAGTDERLRELEHEIQ</sequence>
<dbReference type="Proteomes" id="UP000199126">
    <property type="component" value="Unassembled WGS sequence"/>
</dbReference>
<dbReference type="InterPro" id="IPR006037">
    <property type="entry name" value="RCK_C"/>
</dbReference>
<dbReference type="GO" id="GO:0008324">
    <property type="term" value="F:monoatomic cation transmembrane transporter activity"/>
    <property type="evidence" value="ECO:0007669"/>
    <property type="project" value="InterPro"/>
</dbReference>
<organism evidence="4 5">
    <name type="scientific">Halogranum amylolyticum</name>
    <dbReference type="NCBI Taxonomy" id="660520"/>
    <lineage>
        <taxon>Archaea</taxon>
        <taxon>Methanobacteriati</taxon>
        <taxon>Methanobacteriota</taxon>
        <taxon>Stenosarchaea group</taxon>
        <taxon>Halobacteria</taxon>
        <taxon>Halobacteriales</taxon>
        <taxon>Haloferacaceae</taxon>
    </lineage>
</organism>
<dbReference type="Pfam" id="PF02254">
    <property type="entry name" value="TrkA_N"/>
    <property type="match status" value="2"/>
</dbReference>
<evidence type="ECO:0000313" key="4">
    <source>
        <dbReference type="EMBL" id="SEO67212.1"/>
    </source>
</evidence>
<feature type="transmembrane region" description="Helical" evidence="1">
    <location>
        <begin position="97"/>
        <end position="119"/>
    </location>
</feature>
<evidence type="ECO:0000313" key="5">
    <source>
        <dbReference type="Proteomes" id="UP000199126"/>
    </source>
</evidence>
<protein>
    <submittedName>
        <fullName evidence="4">Trk K+ transport system, NAD-binding component</fullName>
    </submittedName>
</protein>
<feature type="domain" description="RCK C-terminal" evidence="3">
    <location>
        <begin position="479"/>
        <end position="561"/>
    </location>
</feature>
<dbReference type="Gene3D" id="3.30.70.1450">
    <property type="entry name" value="Regulator of K+ conductance, C-terminal domain"/>
    <property type="match status" value="2"/>
</dbReference>
<evidence type="ECO:0000256" key="1">
    <source>
        <dbReference type="SAM" id="Phobius"/>
    </source>
</evidence>
<keyword evidence="1" id="KW-0472">Membrane</keyword>
<dbReference type="PROSITE" id="PS51201">
    <property type="entry name" value="RCK_N"/>
    <property type="match status" value="1"/>
</dbReference>
<dbReference type="EMBL" id="FODV01000004">
    <property type="protein sequence ID" value="SEO67212.1"/>
    <property type="molecule type" value="Genomic_DNA"/>
</dbReference>
<dbReference type="PROSITE" id="PS51202">
    <property type="entry name" value="RCK_C"/>
    <property type="match status" value="2"/>
</dbReference>
<dbReference type="SUPFAM" id="SSF81324">
    <property type="entry name" value="Voltage-gated potassium channels"/>
    <property type="match status" value="1"/>
</dbReference>
<keyword evidence="5" id="KW-1185">Reference proteome</keyword>
<dbReference type="Gene3D" id="1.10.287.70">
    <property type="match status" value="1"/>
</dbReference>
<proteinExistence type="predicted"/>
<feature type="domain" description="RCK N-terminal" evidence="2">
    <location>
        <begin position="134"/>
        <end position="249"/>
    </location>
</feature>
<dbReference type="OrthoDB" id="43518at2157"/>
<evidence type="ECO:0000259" key="3">
    <source>
        <dbReference type="PROSITE" id="PS51202"/>
    </source>
</evidence>
<evidence type="ECO:0000259" key="2">
    <source>
        <dbReference type="PROSITE" id="PS51201"/>
    </source>
</evidence>
<gene>
    <name evidence="4" type="ORF">SAMN04487948_10498</name>
</gene>
<dbReference type="SUPFAM" id="SSF116726">
    <property type="entry name" value="TrkA C-terminal domain-like"/>
    <property type="match status" value="2"/>
</dbReference>
<dbReference type="Pfam" id="PF02080">
    <property type="entry name" value="TrkA_C"/>
    <property type="match status" value="1"/>
</dbReference>
<accession>A0A1H8RLJ8</accession>
<dbReference type="InterPro" id="IPR036291">
    <property type="entry name" value="NAD(P)-bd_dom_sf"/>
</dbReference>
<keyword evidence="1" id="KW-1133">Transmembrane helix</keyword>
<dbReference type="InterPro" id="IPR050721">
    <property type="entry name" value="Trk_Ktr_HKT_K-transport"/>
</dbReference>
<dbReference type="PANTHER" id="PTHR43833">
    <property type="entry name" value="POTASSIUM CHANNEL PROTEIN 2-RELATED-RELATED"/>
    <property type="match status" value="1"/>
</dbReference>
<name>A0A1H8RLJ8_9EURY</name>
<feature type="domain" description="RCK C-terminal" evidence="3">
    <location>
        <begin position="269"/>
        <end position="353"/>
    </location>
</feature>
<dbReference type="RefSeq" id="WP_089823239.1">
    <property type="nucleotide sequence ID" value="NZ_FODV01000004.1"/>
</dbReference>
<dbReference type="InterPro" id="IPR003148">
    <property type="entry name" value="RCK_N"/>
</dbReference>
<keyword evidence="1" id="KW-0812">Transmembrane</keyword>
<dbReference type="PANTHER" id="PTHR43833:SF9">
    <property type="entry name" value="POTASSIUM CHANNEL PROTEIN YUGO-RELATED"/>
    <property type="match status" value="1"/>
</dbReference>
<dbReference type="InterPro" id="IPR036721">
    <property type="entry name" value="RCK_C_sf"/>
</dbReference>
<dbReference type="Gene3D" id="3.40.50.720">
    <property type="entry name" value="NAD(P)-binding Rossmann-like Domain"/>
    <property type="match status" value="2"/>
</dbReference>
<reference evidence="5" key="1">
    <citation type="submission" date="2016-10" db="EMBL/GenBank/DDBJ databases">
        <authorList>
            <person name="Varghese N."/>
            <person name="Submissions S."/>
        </authorList>
    </citation>
    <scope>NUCLEOTIDE SEQUENCE [LARGE SCALE GENOMIC DNA]</scope>
    <source>
        <strain evidence="5">CGMCC 1.10121</strain>
    </source>
</reference>
<dbReference type="AlphaFoldDB" id="A0A1H8RLJ8"/>
<dbReference type="SUPFAM" id="SSF51735">
    <property type="entry name" value="NAD(P)-binding Rossmann-fold domains"/>
    <property type="match status" value="2"/>
</dbReference>
<dbReference type="GO" id="GO:0006813">
    <property type="term" value="P:potassium ion transport"/>
    <property type="evidence" value="ECO:0007669"/>
    <property type="project" value="InterPro"/>
</dbReference>
<feature type="transmembrane region" description="Helical" evidence="1">
    <location>
        <begin position="33"/>
        <end position="54"/>
    </location>
</feature>